<organism evidence="8 9">
    <name type="scientific">Aphis craccivora</name>
    <name type="common">Cowpea aphid</name>
    <dbReference type="NCBI Taxonomy" id="307492"/>
    <lineage>
        <taxon>Eukaryota</taxon>
        <taxon>Metazoa</taxon>
        <taxon>Ecdysozoa</taxon>
        <taxon>Arthropoda</taxon>
        <taxon>Hexapoda</taxon>
        <taxon>Insecta</taxon>
        <taxon>Pterygota</taxon>
        <taxon>Neoptera</taxon>
        <taxon>Paraneoptera</taxon>
        <taxon>Hemiptera</taxon>
        <taxon>Sternorrhyncha</taxon>
        <taxon>Aphidomorpha</taxon>
        <taxon>Aphidoidea</taxon>
        <taxon>Aphididae</taxon>
        <taxon>Aphidini</taxon>
        <taxon>Aphis</taxon>
        <taxon>Aphis</taxon>
    </lineage>
</organism>
<feature type="non-terminal residue" evidence="8">
    <location>
        <position position="1"/>
    </location>
</feature>
<feature type="region of interest" description="Disordered" evidence="6">
    <location>
        <begin position="511"/>
        <end position="535"/>
    </location>
</feature>
<proteinExistence type="predicted"/>
<evidence type="ECO:0000256" key="3">
    <source>
        <dbReference type="ARBA" id="ARBA00022771"/>
    </source>
</evidence>
<sequence length="1038" mass="118543">CFKCLNFKVFKVFKVNPVLEMIFTYDINKNSSKCNVVGCTKYISGKHSSNLEKHIFALHKNEYKDLTKAKLSKSGASIENVQLHNKAMRKNEQSLMSQFVNVQKKSIRIDMDQQKLLDACVELVTVNGRPFCLMQDSGFKKILNPILEAFGTAENINQELELVDYLKSMEKRLFGLTMIDFRKLAFQLAEINGYSHRFNQADRMAGQDWMNSFLLRHPDLSIRKPEATSGARAMGFNKVAYTQFFNLLTDCIDKYKLNANRIYNCDETGITVNPKEQSKVGILTSAERGETVTAVICFSASGAYVPPMLIFPRKRNQPHFSTGLPSESWVECHETGWITSELFLKWFMKFIEFSRATKEDPVLLLFDGHSSHTKNLPVINAARENGVVLLCFPPHCSHKLQPCDVSFMKPLSTYYEDEVRKWLRCNPGKVVTLGNISSLFGAAFIHAATMRTAMKGFEATGIWPPNNNVFSDEDFLLSIVTDIVPTTLSNEKDADPQCLKSTFPIESPENILPIPKVKQTEKRNSRKRGKTAILTESPYKNDLQISLEAAKKNKEEKEKKRKEKNKLTKRQLFIPASKKKRKVQREKEDSTSSEDDPDAKCLYCKKLYSKSNEGWISISINSQNVREHVTTTASSICEEISNDLKNHMVSLKIDGVTRHNRSFLGINVQYMFGDTMDLKIKTLSIGEVLGGHTSENLKTMVFDVLQKYGLSKNQLFSITSDNAPNMMKMIDIIASEIFENEVVDAINPIPLTLKVRRAVHTLNLAVEEGLKIQSIRNVITRARKVVKKLRTPTYAGLLKVRNEKQAIIDIETRWLSTFDMLKRLLDTKSFCKELEETMPDLKLSNDDWDKIASMVTSLEPTKIGIIQLQKSDIIMGDFYSCWWNIMAKLDKIQTNLSESLRNAMERRGKLLFQNPIFAAAAFLDPHFQSTLSEDEKCLAKDHLAKTWNILQTQVIVPQLMDTDENNESTTLNAETECDQIDDPLENFILSQSRTNLLISSPEDHSIRLLLEEFDNVPRIHHKRDIRTYWLDNKNNKPE</sequence>
<evidence type="ECO:0000256" key="2">
    <source>
        <dbReference type="ARBA" id="ARBA00022723"/>
    </source>
</evidence>
<dbReference type="GO" id="GO:0005634">
    <property type="term" value="C:nucleus"/>
    <property type="evidence" value="ECO:0007669"/>
    <property type="project" value="UniProtKB-SubCell"/>
</dbReference>
<name>A0A6G0X502_APHCR</name>
<evidence type="ECO:0000313" key="9">
    <source>
        <dbReference type="Proteomes" id="UP000478052"/>
    </source>
</evidence>
<protein>
    <recommendedName>
        <fullName evidence="7">DDE-1 domain-containing protein</fullName>
    </recommendedName>
</protein>
<keyword evidence="4" id="KW-0862">Zinc</keyword>
<dbReference type="GO" id="GO:0003676">
    <property type="term" value="F:nucleic acid binding"/>
    <property type="evidence" value="ECO:0007669"/>
    <property type="project" value="InterPro"/>
</dbReference>
<keyword evidence="3" id="KW-0863">Zinc-finger</keyword>
<feature type="region of interest" description="Disordered" evidence="6">
    <location>
        <begin position="550"/>
        <end position="597"/>
    </location>
</feature>
<gene>
    <name evidence="8" type="ORF">FWK35_00024284</name>
</gene>
<dbReference type="InterPro" id="IPR052035">
    <property type="entry name" value="ZnF_BED_domain_contain"/>
</dbReference>
<dbReference type="PANTHER" id="PTHR46481:SF10">
    <property type="entry name" value="ZINC FINGER BED DOMAIN-CONTAINING PROTEIN 39"/>
    <property type="match status" value="1"/>
</dbReference>
<dbReference type="Proteomes" id="UP000478052">
    <property type="component" value="Unassembled WGS sequence"/>
</dbReference>
<evidence type="ECO:0000256" key="4">
    <source>
        <dbReference type="ARBA" id="ARBA00022833"/>
    </source>
</evidence>
<evidence type="ECO:0000313" key="8">
    <source>
        <dbReference type="EMBL" id="KAF0735032.1"/>
    </source>
</evidence>
<evidence type="ECO:0000256" key="6">
    <source>
        <dbReference type="SAM" id="MobiDB-lite"/>
    </source>
</evidence>
<accession>A0A6G0X502</accession>
<keyword evidence="5" id="KW-0539">Nucleus</keyword>
<feature type="compositionally biased region" description="Basic residues" evidence="6">
    <location>
        <begin position="559"/>
        <end position="569"/>
    </location>
</feature>
<dbReference type="EMBL" id="VUJU01008135">
    <property type="protein sequence ID" value="KAF0735032.1"/>
    <property type="molecule type" value="Genomic_DNA"/>
</dbReference>
<evidence type="ECO:0000256" key="1">
    <source>
        <dbReference type="ARBA" id="ARBA00004123"/>
    </source>
</evidence>
<dbReference type="AlphaFoldDB" id="A0A6G0X502"/>
<keyword evidence="9" id="KW-1185">Reference proteome</keyword>
<evidence type="ECO:0000259" key="7">
    <source>
        <dbReference type="Pfam" id="PF03184"/>
    </source>
</evidence>
<reference evidence="8 9" key="1">
    <citation type="submission" date="2019-08" db="EMBL/GenBank/DDBJ databases">
        <title>Whole genome of Aphis craccivora.</title>
        <authorList>
            <person name="Voronova N.V."/>
            <person name="Shulinski R.S."/>
            <person name="Bandarenka Y.V."/>
            <person name="Zhorov D.G."/>
            <person name="Warner D."/>
        </authorList>
    </citation>
    <scope>NUCLEOTIDE SEQUENCE [LARGE SCALE GENOMIC DNA]</scope>
    <source>
        <strain evidence="8">180601</strain>
        <tissue evidence="8">Whole Body</tissue>
    </source>
</reference>
<dbReference type="SUPFAM" id="SSF53098">
    <property type="entry name" value="Ribonuclease H-like"/>
    <property type="match status" value="1"/>
</dbReference>
<dbReference type="Pfam" id="PF03184">
    <property type="entry name" value="DDE_1"/>
    <property type="match status" value="1"/>
</dbReference>
<keyword evidence="2" id="KW-0479">Metal-binding</keyword>
<feature type="domain" description="DDE-1" evidence="7">
    <location>
        <begin position="290"/>
        <end position="423"/>
    </location>
</feature>
<dbReference type="OrthoDB" id="6590224at2759"/>
<dbReference type="GO" id="GO:0008270">
    <property type="term" value="F:zinc ion binding"/>
    <property type="evidence" value="ECO:0007669"/>
    <property type="project" value="UniProtKB-KW"/>
</dbReference>
<dbReference type="PANTHER" id="PTHR46481">
    <property type="entry name" value="ZINC FINGER BED DOMAIN-CONTAINING PROTEIN 4"/>
    <property type="match status" value="1"/>
</dbReference>
<comment type="caution">
    <text evidence="8">The sequence shown here is derived from an EMBL/GenBank/DDBJ whole genome shotgun (WGS) entry which is preliminary data.</text>
</comment>
<dbReference type="InterPro" id="IPR004875">
    <property type="entry name" value="DDE_SF_endonuclease_dom"/>
</dbReference>
<evidence type="ECO:0000256" key="5">
    <source>
        <dbReference type="ARBA" id="ARBA00023242"/>
    </source>
</evidence>
<comment type="subcellular location">
    <subcellularLocation>
        <location evidence="1">Nucleus</location>
    </subcellularLocation>
</comment>
<dbReference type="InterPro" id="IPR012337">
    <property type="entry name" value="RNaseH-like_sf"/>
</dbReference>